<dbReference type="Proteomes" id="UP001188597">
    <property type="component" value="Unassembled WGS sequence"/>
</dbReference>
<reference evidence="2" key="1">
    <citation type="submission" date="2022-12" db="EMBL/GenBank/DDBJ databases">
        <title>Draft genome assemblies for two species of Escallonia (Escalloniales).</title>
        <authorList>
            <person name="Chanderbali A."/>
            <person name="Dervinis C."/>
            <person name="Anghel I."/>
            <person name="Soltis D."/>
            <person name="Soltis P."/>
            <person name="Zapata F."/>
        </authorList>
    </citation>
    <scope>NUCLEOTIDE SEQUENCE</scope>
    <source>
        <strain evidence="2">UCBG64.0493</strain>
        <tissue evidence="2">Leaf</tissue>
    </source>
</reference>
<keyword evidence="3" id="KW-1185">Reference proteome</keyword>
<proteinExistence type="predicted"/>
<dbReference type="EMBL" id="JAVXUP010000121">
    <property type="protein sequence ID" value="KAK3037529.1"/>
    <property type="molecule type" value="Genomic_DNA"/>
</dbReference>
<gene>
    <name evidence="2" type="ORF">RJ639_030337</name>
</gene>
<organism evidence="2 3">
    <name type="scientific">Escallonia herrerae</name>
    <dbReference type="NCBI Taxonomy" id="1293975"/>
    <lineage>
        <taxon>Eukaryota</taxon>
        <taxon>Viridiplantae</taxon>
        <taxon>Streptophyta</taxon>
        <taxon>Embryophyta</taxon>
        <taxon>Tracheophyta</taxon>
        <taxon>Spermatophyta</taxon>
        <taxon>Magnoliopsida</taxon>
        <taxon>eudicotyledons</taxon>
        <taxon>Gunneridae</taxon>
        <taxon>Pentapetalae</taxon>
        <taxon>asterids</taxon>
        <taxon>campanulids</taxon>
        <taxon>Escalloniales</taxon>
        <taxon>Escalloniaceae</taxon>
        <taxon>Escallonia</taxon>
    </lineage>
</organism>
<dbReference type="InterPro" id="IPR014729">
    <property type="entry name" value="Rossmann-like_a/b/a_fold"/>
</dbReference>
<accession>A0AA89BBR7</accession>
<dbReference type="PANTHER" id="PTHR47382">
    <property type="entry name" value="U-BOX DOMAIN-CONTAINING PROTEIN 52-LIKE"/>
    <property type="match status" value="1"/>
</dbReference>
<comment type="caution">
    <text evidence="2">The sequence shown here is derived from an EMBL/GenBank/DDBJ whole genome shotgun (WGS) entry which is preliminary data.</text>
</comment>
<evidence type="ECO:0000313" key="3">
    <source>
        <dbReference type="Proteomes" id="UP001188597"/>
    </source>
</evidence>
<evidence type="ECO:0008006" key="4">
    <source>
        <dbReference type="Google" id="ProtNLM"/>
    </source>
</evidence>
<feature type="region of interest" description="Disordered" evidence="1">
    <location>
        <begin position="186"/>
        <end position="216"/>
    </location>
</feature>
<dbReference type="AlphaFoldDB" id="A0AA89BBR7"/>
<feature type="compositionally biased region" description="Basic and acidic residues" evidence="1">
    <location>
        <begin position="187"/>
        <end position="207"/>
    </location>
</feature>
<dbReference type="Gene3D" id="3.40.50.620">
    <property type="entry name" value="HUPs"/>
    <property type="match status" value="1"/>
</dbReference>
<evidence type="ECO:0000313" key="2">
    <source>
        <dbReference type="EMBL" id="KAK3037529.1"/>
    </source>
</evidence>
<protein>
    <recommendedName>
        <fullName evidence="4">UspA domain-containing protein</fullName>
    </recommendedName>
</protein>
<sequence length="292" mass="33180">MMSPEIVEIGEDSKSFIASRDQGAKDVFVAVGKDDLKVVKWALDHAVSPGARVYLVHVFPPISYISTPGNTISSVFTLRARMYFWANRLVVQLSNEVSNHSNFPVIVGRLSKSQLSKELVQFYMTEENNRRRNLLQKYIRLCTDAKVAVDTVLLESNATAKAILDLIPVLNITNLVVGTKRLPSSRYTRDVQQKKRREREREREREGGVGQGQRRRFGKGLGKAEFLQKNAPDFCEVTIVYDGEKVMDCQLRQVAGRVPSGVAPSHREPKPEIRRQSERNFFDCMCFSPKFN</sequence>
<evidence type="ECO:0000256" key="1">
    <source>
        <dbReference type="SAM" id="MobiDB-lite"/>
    </source>
</evidence>
<dbReference type="SUPFAM" id="SSF52402">
    <property type="entry name" value="Adenine nucleotide alpha hydrolases-like"/>
    <property type="match status" value="1"/>
</dbReference>
<dbReference type="PANTHER" id="PTHR47382:SF1">
    <property type="entry name" value="USPA DOMAIN-CONTAINING PROTEIN"/>
    <property type="match status" value="1"/>
</dbReference>
<name>A0AA89BBR7_9ASTE</name>